<evidence type="ECO:0000313" key="4">
    <source>
        <dbReference type="Proteomes" id="UP000003688"/>
    </source>
</evidence>
<feature type="region of interest" description="Disordered" evidence="1">
    <location>
        <begin position="444"/>
        <end position="487"/>
    </location>
</feature>
<feature type="transmembrane region" description="Helical" evidence="2">
    <location>
        <begin position="52"/>
        <end position="72"/>
    </location>
</feature>
<dbReference type="Proteomes" id="UP000003688">
    <property type="component" value="Unassembled WGS sequence"/>
</dbReference>
<keyword evidence="2" id="KW-0812">Transmembrane</keyword>
<evidence type="ECO:0000256" key="2">
    <source>
        <dbReference type="SAM" id="Phobius"/>
    </source>
</evidence>
<evidence type="ECO:0000256" key="1">
    <source>
        <dbReference type="SAM" id="MobiDB-lite"/>
    </source>
</evidence>
<dbReference type="STRING" id="320771.Cflav_PD4295"/>
<evidence type="ECO:0000313" key="3">
    <source>
        <dbReference type="EMBL" id="EEF61616.1"/>
    </source>
</evidence>
<proteinExistence type="predicted"/>
<dbReference type="EMBL" id="ABOX02000009">
    <property type="protein sequence ID" value="EEF61616.1"/>
    <property type="molecule type" value="Genomic_DNA"/>
</dbReference>
<reference evidence="3 4" key="1">
    <citation type="journal article" date="2011" name="J. Bacteriol.">
        <title>Genome sequence of 'Pedosphaera parvula' Ellin514, an aerobic Verrucomicrobial isolate from pasture soil.</title>
        <authorList>
            <person name="Kant R."/>
            <person name="van Passel M.W."/>
            <person name="Sangwan P."/>
            <person name="Palva A."/>
            <person name="Lucas S."/>
            <person name="Copeland A."/>
            <person name="Lapidus A."/>
            <person name="Glavina Del Rio T."/>
            <person name="Dalin E."/>
            <person name="Tice H."/>
            <person name="Bruce D."/>
            <person name="Goodwin L."/>
            <person name="Pitluck S."/>
            <person name="Chertkov O."/>
            <person name="Larimer F.W."/>
            <person name="Land M.L."/>
            <person name="Hauser L."/>
            <person name="Brettin T.S."/>
            <person name="Detter J.C."/>
            <person name="Han S."/>
            <person name="de Vos W.M."/>
            <person name="Janssen P.H."/>
            <person name="Smidt H."/>
        </authorList>
    </citation>
    <scope>NUCLEOTIDE SEQUENCE [LARGE SCALE GENOMIC DNA]</scope>
    <source>
        <strain evidence="3 4">Ellin514</strain>
    </source>
</reference>
<dbReference type="AlphaFoldDB" id="B9XFB8"/>
<keyword evidence="2" id="KW-0472">Membrane</keyword>
<comment type="caution">
    <text evidence="3">The sequence shown here is derived from an EMBL/GenBank/DDBJ whole genome shotgun (WGS) entry which is preliminary data.</text>
</comment>
<gene>
    <name evidence="3" type="ORF">Cflav_PD4295</name>
</gene>
<name>B9XFB8_PEDPL</name>
<protein>
    <submittedName>
        <fullName evidence="3">Uncharacterized protein</fullName>
    </submittedName>
</protein>
<keyword evidence="2" id="KW-1133">Transmembrane helix</keyword>
<sequence>MKPISVPTLKVYRQLFAACPLKPISYQEQTCIQTDYPRISCMARTQGHVSQGARTIILLLACLAFFSAPLFARDVFVMLSGGDTPFDNNYSQYLQAKTITAFFQQNYPSNSVWTFFGAGNVEGQQPVFGDVHRQRNRDGLLLDSWIPGSLPRNLPARHDLILRTFRDEILPAVANGGTLYLFVGDHGSRTHGKNPESIIALWSLSPDGASEHGWRYSRDESLSVTEFRRTLAGGIGRGRIVFCMTQCHSGGFHYLAFPRTPTPNPKWFTVMPDYAAPKNQPAFPAVAGFTATDEMSPAAGCDPDPDPDKWAGYERFVPENLLGINLFNSKPTTKALHSFSDAHIAATLVDNTIDKPYSTSEQYLERWANLIETRLAKEPNLTTKVRKQVAAYQRALDGATPKISDPAFRERQAQFNRFINRMTEQNFGLRTLLVAGTRKELEAAIDPANVDKQTPNRRRPQSAPQARQTPSKRRGGGGAPAERRKLYTDTIRPAWKQAVESNRITNLPPAALEFEKYLLSREDQGSNYFSFRGAAALQDEVFWNSGYSDPQTLNPAKAEAIVRWGAERRSQIVIWAFTSTDTNIQAAATKLMNSMPELAHASTLSPDLSTPLLSEDIAAARTLFYRRVLAAWQFLLAVNERPALAKIHELTELERTPLPQPQAQHR</sequence>
<organism evidence="3 4">
    <name type="scientific">Pedosphaera parvula (strain Ellin514)</name>
    <dbReference type="NCBI Taxonomy" id="320771"/>
    <lineage>
        <taxon>Bacteria</taxon>
        <taxon>Pseudomonadati</taxon>
        <taxon>Verrucomicrobiota</taxon>
        <taxon>Pedosphaerae</taxon>
        <taxon>Pedosphaerales</taxon>
        <taxon>Pedosphaeraceae</taxon>
        <taxon>Pedosphaera</taxon>
    </lineage>
</organism>
<keyword evidence="4" id="KW-1185">Reference proteome</keyword>
<accession>B9XFB8</accession>